<evidence type="ECO:0000256" key="1">
    <source>
        <dbReference type="ARBA" id="ARBA00012493"/>
    </source>
</evidence>
<keyword evidence="4" id="KW-1185">Reference proteome</keyword>
<accession>A0A0J7KRA7</accession>
<comment type="caution">
    <text evidence="3">The sequence shown here is derived from an EMBL/GenBank/DDBJ whole genome shotgun (WGS) entry which is preliminary data.</text>
</comment>
<dbReference type="EC" id="2.7.7.49" evidence="1"/>
<dbReference type="PANTHER" id="PTHR37984:SF15">
    <property type="entry name" value="INTEGRASE CATALYTIC DOMAIN-CONTAINING PROTEIN"/>
    <property type="match status" value="1"/>
</dbReference>
<dbReference type="GO" id="GO:0003676">
    <property type="term" value="F:nucleic acid binding"/>
    <property type="evidence" value="ECO:0007669"/>
    <property type="project" value="InterPro"/>
</dbReference>
<dbReference type="InterPro" id="IPR036397">
    <property type="entry name" value="RNaseH_sf"/>
</dbReference>
<organism evidence="3 4">
    <name type="scientific">Lasius niger</name>
    <name type="common">Black garden ant</name>
    <dbReference type="NCBI Taxonomy" id="67767"/>
    <lineage>
        <taxon>Eukaryota</taxon>
        <taxon>Metazoa</taxon>
        <taxon>Ecdysozoa</taxon>
        <taxon>Arthropoda</taxon>
        <taxon>Hexapoda</taxon>
        <taxon>Insecta</taxon>
        <taxon>Pterygota</taxon>
        <taxon>Neoptera</taxon>
        <taxon>Endopterygota</taxon>
        <taxon>Hymenoptera</taxon>
        <taxon>Apocrita</taxon>
        <taxon>Aculeata</taxon>
        <taxon>Formicoidea</taxon>
        <taxon>Formicidae</taxon>
        <taxon>Formicinae</taxon>
        <taxon>Lasius</taxon>
        <taxon>Lasius</taxon>
    </lineage>
</organism>
<dbReference type="Pfam" id="PF17921">
    <property type="entry name" value="Integrase_H2C2"/>
    <property type="match status" value="1"/>
</dbReference>
<feature type="domain" description="Integrase catalytic" evidence="2">
    <location>
        <begin position="182"/>
        <end position="341"/>
    </location>
</feature>
<dbReference type="FunFam" id="3.30.420.10:FF:000032">
    <property type="entry name" value="Retrovirus-related Pol polyprotein from transposon 297-like Protein"/>
    <property type="match status" value="1"/>
</dbReference>
<proteinExistence type="predicted"/>
<feature type="non-terminal residue" evidence="3">
    <location>
        <position position="1"/>
    </location>
</feature>
<dbReference type="Proteomes" id="UP000036403">
    <property type="component" value="Unassembled WGS sequence"/>
</dbReference>
<dbReference type="STRING" id="67767.A0A0J7KRA7"/>
<dbReference type="SUPFAM" id="SSF53098">
    <property type="entry name" value="Ribonuclease H-like"/>
    <property type="match status" value="1"/>
</dbReference>
<dbReference type="PROSITE" id="PS50994">
    <property type="entry name" value="INTEGRASE"/>
    <property type="match status" value="1"/>
</dbReference>
<dbReference type="OrthoDB" id="7553794at2759"/>
<dbReference type="InterPro" id="IPR041588">
    <property type="entry name" value="Integrase_H2C2"/>
</dbReference>
<name>A0A0J7KRA7_LASNI</name>
<dbReference type="AlphaFoldDB" id="A0A0J7KRA7"/>
<dbReference type="EMBL" id="LBMM01003999">
    <property type="protein sequence ID" value="KMQ92912.1"/>
    <property type="molecule type" value="Genomic_DNA"/>
</dbReference>
<dbReference type="Pfam" id="PF00665">
    <property type="entry name" value="rve"/>
    <property type="match status" value="1"/>
</dbReference>
<dbReference type="GO" id="GO:0003964">
    <property type="term" value="F:RNA-directed DNA polymerase activity"/>
    <property type="evidence" value="ECO:0007669"/>
    <property type="project" value="UniProtKB-EC"/>
</dbReference>
<dbReference type="GO" id="GO:0015074">
    <property type="term" value="P:DNA integration"/>
    <property type="evidence" value="ECO:0007669"/>
    <property type="project" value="InterPro"/>
</dbReference>
<dbReference type="Gene3D" id="3.30.420.10">
    <property type="entry name" value="Ribonuclease H-like superfamily/Ribonuclease H"/>
    <property type="match status" value="1"/>
</dbReference>
<protein>
    <recommendedName>
        <fullName evidence="1">RNA-directed DNA polymerase</fullName>
        <ecNumber evidence="1">2.7.7.49</ecNumber>
    </recommendedName>
</protein>
<sequence>SRRQCESFGCEYCARIERKSTEEAEKAVARLVLEEENLEEWRKGQREDPSVSIILRGKEMGVRPGHSEIAAQDVSAQIYWSYWDALTVQDGILYKRWEAPNLKFSFLQLVVPQKRVKEILEEVHDSPSGGHFGVNKTLEKIRKRFYWATCKQDVEDWCRSCKVCVARKGPAGKGKSPLQIYNVGAPFERVQMDILGPLPTTTSGNKYLLVIVDCFTKWVEAFPLKNIRTKMVAEVFVNQFISRHGVPTEVHTDQGKSFESKLFAELSELLGIRKTRTTALHPQSDGQVERQHQTIISYLAKYISENQKDWDRWIPMFLLAYRSSKHENTGVTPAELYFARDLRLPVDLLRGSLPKFEEEESPLVGSFVKKLREKLKDIHSSVRERMKVKSSRVKAWYDRKARQILFQEGQKVWFYNPRRVKGKAPKLQSNWEGPFQVVKKFSDVVYCIQKTPKHRKKVVHADRMKLLFRQRTTQENYLFF</sequence>
<reference evidence="3 4" key="1">
    <citation type="submission" date="2015-04" db="EMBL/GenBank/DDBJ databases">
        <title>Lasius niger genome sequencing.</title>
        <authorList>
            <person name="Konorov E.A."/>
            <person name="Nikitin M.A."/>
            <person name="Kirill M.V."/>
            <person name="Chang P."/>
        </authorList>
    </citation>
    <scope>NUCLEOTIDE SEQUENCE [LARGE SCALE GENOMIC DNA]</scope>
    <source>
        <tissue evidence="3">Whole</tissue>
    </source>
</reference>
<evidence type="ECO:0000313" key="3">
    <source>
        <dbReference type="EMBL" id="KMQ92912.1"/>
    </source>
</evidence>
<gene>
    <name evidence="3" type="ORF">RF55_7044</name>
</gene>
<dbReference type="InterPro" id="IPR012337">
    <property type="entry name" value="RNaseH-like_sf"/>
</dbReference>
<dbReference type="Gene3D" id="1.10.340.70">
    <property type="match status" value="1"/>
</dbReference>
<dbReference type="InterPro" id="IPR054465">
    <property type="entry name" value="Integrase_p58-like_C"/>
</dbReference>
<evidence type="ECO:0000313" key="4">
    <source>
        <dbReference type="Proteomes" id="UP000036403"/>
    </source>
</evidence>
<dbReference type="FunFam" id="1.10.340.70:FF:000001">
    <property type="entry name" value="Retrovirus-related Pol polyprotein from transposon gypsy-like Protein"/>
    <property type="match status" value="1"/>
</dbReference>
<dbReference type="PaxDb" id="67767-A0A0J7KRA7"/>
<dbReference type="InterPro" id="IPR050951">
    <property type="entry name" value="Retrovirus_Pol_polyprotein"/>
</dbReference>
<dbReference type="PANTHER" id="PTHR37984">
    <property type="entry name" value="PROTEIN CBG26694"/>
    <property type="match status" value="1"/>
</dbReference>
<dbReference type="Pfam" id="PF22938">
    <property type="entry name" value="Integrase_p58_C"/>
    <property type="match status" value="1"/>
</dbReference>
<evidence type="ECO:0000259" key="2">
    <source>
        <dbReference type="PROSITE" id="PS50994"/>
    </source>
</evidence>
<dbReference type="InterPro" id="IPR001584">
    <property type="entry name" value="Integrase_cat-core"/>
</dbReference>